<gene>
    <name evidence="3" type="ORF">J4035_13505</name>
</gene>
<evidence type="ECO:0000313" key="3">
    <source>
        <dbReference type="EMBL" id="MBO3085656.1"/>
    </source>
</evidence>
<dbReference type="EMBL" id="JAGFBM010000007">
    <property type="protein sequence ID" value="MBO3085656.1"/>
    <property type="molecule type" value="Genomic_DNA"/>
</dbReference>
<name>A0ABS3SL07_9CELL</name>
<dbReference type="RefSeq" id="WP_208289947.1">
    <property type="nucleotide sequence ID" value="NZ_CP074404.1"/>
</dbReference>
<evidence type="ECO:0000259" key="2">
    <source>
        <dbReference type="Pfam" id="PF10006"/>
    </source>
</evidence>
<protein>
    <submittedName>
        <fullName evidence="3">DUF2249 domain-containing protein</fullName>
    </submittedName>
</protein>
<dbReference type="Proteomes" id="UP000678317">
    <property type="component" value="Unassembled WGS sequence"/>
</dbReference>
<comment type="caution">
    <text evidence="3">The sequence shown here is derived from an EMBL/GenBank/DDBJ whole genome shotgun (WGS) entry which is preliminary data.</text>
</comment>
<feature type="domain" description="DUF2249" evidence="2">
    <location>
        <begin position="31"/>
        <end position="98"/>
    </location>
</feature>
<proteinExistence type="predicted"/>
<feature type="region of interest" description="Disordered" evidence="1">
    <location>
        <begin position="1"/>
        <end position="21"/>
    </location>
</feature>
<sequence length="102" mass="10700">MPAEPIDILTTTPQPAAHTCGCGGKDEAEPVLDVRTIPHAIRHGAVFGAFDAVAPGSSMVLVAPHLPRPLIAQLQDRGPIDVEVLVDGPDAWRVRLAKPVTA</sequence>
<keyword evidence="4" id="KW-1185">Reference proteome</keyword>
<evidence type="ECO:0000313" key="4">
    <source>
        <dbReference type="Proteomes" id="UP000678317"/>
    </source>
</evidence>
<dbReference type="InterPro" id="IPR018720">
    <property type="entry name" value="DUF2249"/>
</dbReference>
<accession>A0ABS3SL07</accession>
<evidence type="ECO:0000256" key="1">
    <source>
        <dbReference type="SAM" id="MobiDB-lite"/>
    </source>
</evidence>
<dbReference type="Pfam" id="PF10006">
    <property type="entry name" value="DUF2249"/>
    <property type="match status" value="1"/>
</dbReference>
<organism evidence="3 4">
    <name type="scientific">Cellulomonas fengjieae</name>
    <dbReference type="NCBI Taxonomy" id="2819978"/>
    <lineage>
        <taxon>Bacteria</taxon>
        <taxon>Bacillati</taxon>
        <taxon>Actinomycetota</taxon>
        <taxon>Actinomycetes</taxon>
        <taxon>Micrococcales</taxon>
        <taxon>Cellulomonadaceae</taxon>
        <taxon>Cellulomonas</taxon>
    </lineage>
</organism>
<reference evidence="3 4" key="1">
    <citation type="submission" date="2021-03" db="EMBL/GenBank/DDBJ databases">
        <title>novel species in genus Cellulomonas.</title>
        <authorList>
            <person name="Zhang G."/>
        </authorList>
    </citation>
    <scope>NUCLEOTIDE SEQUENCE [LARGE SCALE GENOMIC DNA]</scope>
    <source>
        <strain evidence="4">zg-ZUI188</strain>
    </source>
</reference>